<protein>
    <submittedName>
        <fullName evidence="1">Uncharacterized protein</fullName>
    </submittedName>
</protein>
<gene>
    <name evidence="1" type="ORF">XNOV1_A008195</name>
</gene>
<accession>A0AAV1GHV8</accession>
<evidence type="ECO:0000313" key="1">
    <source>
        <dbReference type="EMBL" id="CAJ1073077.1"/>
    </source>
</evidence>
<keyword evidence="2" id="KW-1185">Reference proteome</keyword>
<sequence length="128" mass="14441">MGAAFIYNRLIRAPVAVEILGDHQKSVSHFRDTSRRHACPLRLCSAAPELCCSRVPVSPRKLFQSPFLHILVGRSNLIFSSSPLMNVRVRKWRTKVDLNMNLAEHHICDPFCPPNTSADGQSFRARSD</sequence>
<reference evidence="1" key="1">
    <citation type="submission" date="2023-08" db="EMBL/GenBank/DDBJ databases">
        <authorList>
            <person name="Alioto T."/>
            <person name="Alioto T."/>
            <person name="Gomez Garrido J."/>
        </authorList>
    </citation>
    <scope>NUCLEOTIDE SEQUENCE</scope>
</reference>
<evidence type="ECO:0000313" key="2">
    <source>
        <dbReference type="Proteomes" id="UP001178508"/>
    </source>
</evidence>
<organism evidence="1 2">
    <name type="scientific">Xyrichtys novacula</name>
    <name type="common">Pearly razorfish</name>
    <name type="synonym">Hemipteronotus novacula</name>
    <dbReference type="NCBI Taxonomy" id="13765"/>
    <lineage>
        <taxon>Eukaryota</taxon>
        <taxon>Metazoa</taxon>
        <taxon>Chordata</taxon>
        <taxon>Craniata</taxon>
        <taxon>Vertebrata</taxon>
        <taxon>Euteleostomi</taxon>
        <taxon>Actinopterygii</taxon>
        <taxon>Neopterygii</taxon>
        <taxon>Teleostei</taxon>
        <taxon>Neoteleostei</taxon>
        <taxon>Acanthomorphata</taxon>
        <taxon>Eupercaria</taxon>
        <taxon>Labriformes</taxon>
        <taxon>Labridae</taxon>
        <taxon>Xyrichtys</taxon>
    </lineage>
</organism>
<dbReference type="EMBL" id="OY660877">
    <property type="protein sequence ID" value="CAJ1073077.1"/>
    <property type="molecule type" value="Genomic_DNA"/>
</dbReference>
<name>A0AAV1GHV8_XYRNO</name>
<proteinExistence type="predicted"/>
<dbReference type="Proteomes" id="UP001178508">
    <property type="component" value="Chromosome 14"/>
</dbReference>
<dbReference type="AlphaFoldDB" id="A0AAV1GHV8"/>